<name>A0A7S0R044_9CHLO</name>
<feature type="compositionally biased region" description="Low complexity" evidence="6">
    <location>
        <begin position="473"/>
        <end position="488"/>
    </location>
</feature>
<dbReference type="PROSITE" id="PS50011">
    <property type="entry name" value="PROTEIN_KINASE_DOM"/>
    <property type="match status" value="1"/>
</dbReference>
<dbReference type="InterPro" id="IPR011009">
    <property type="entry name" value="Kinase-like_dom_sf"/>
</dbReference>
<feature type="region of interest" description="Disordered" evidence="6">
    <location>
        <begin position="38"/>
        <end position="68"/>
    </location>
</feature>
<evidence type="ECO:0000256" key="6">
    <source>
        <dbReference type="SAM" id="MobiDB-lite"/>
    </source>
</evidence>
<dbReference type="InterPro" id="IPR017441">
    <property type="entry name" value="Protein_kinase_ATP_BS"/>
</dbReference>
<dbReference type="GO" id="GO:0005524">
    <property type="term" value="F:ATP binding"/>
    <property type="evidence" value="ECO:0007669"/>
    <property type="project" value="UniProtKB-UniRule"/>
</dbReference>
<evidence type="ECO:0000256" key="4">
    <source>
        <dbReference type="ARBA" id="ARBA00022840"/>
    </source>
</evidence>
<accession>A0A7S0R044</accession>
<keyword evidence="4 5" id="KW-0067">ATP-binding</keyword>
<keyword evidence="1" id="KW-0808">Transferase</keyword>
<dbReference type="PANTHER" id="PTHR24347">
    <property type="entry name" value="SERINE/THREONINE-PROTEIN KINASE"/>
    <property type="match status" value="1"/>
</dbReference>
<sequence>MGGDALSRRRNLESFSEKLNRSLCCCFSESRAISDSDVVRTAPRGGTAESAPRATRTDRQVDPKGQPRLNNVDPEAWWLSKVSPGNASASYEYGRVLGRGASSVVREGVSRKTGEKFACKIMTLKGRTEAQRAKQRDAALREVEVWSSVNHPGIVNLIEFFVEPTSVIIVMELCRGATLLDEVLERGGYSVQEARFIFKQVLEAVRYLHAAGVVHRDIKLENLLLRKRRDLASVKLADMGFAVRLDNTGHYRSMAGTPAYLAPEVIKVIEGRPGATRAFTGATDMWSAGVALFLLLGGYPPFDADTTKEVFGRVLTEEVKFNTPVWETVAPSARQLIVRLLNSNPMQRHTAAKALKDKFMTAELPAQPEGKVENLQESFKNLQKYLHTSGGNWGSRSGEQGTPAMGRVDSLEESLAPSKFLEMQERHDASHGRHLNDSLRKIFNRNANTKKPEPKQNGARTKKGTSALSILPKGSEQSSEESNSKQGGLEMALVAQPPERHERTSGEESHRHHVVRDINSRTEKHRSTFFEIPSEVTSAAQNTQVPAIQVEGMDTTGVGENRSCNQVAPVRVMGRNRVTPYA</sequence>
<feature type="compositionally biased region" description="Basic and acidic residues" evidence="6">
    <location>
        <begin position="498"/>
        <end position="522"/>
    </location>
</feature>
<protein>
    <recommendedName>
        <fullName evidence="7">Protein kinase domain-containing protein</fullName>
    </recommendedName>
</protein>
<dbReference type="SMART" id="SM00220">
    <property type="entry name" value="S_TKc"/>
    <property type="match status" value="1"/>
</dbReference>
<feature type="binding site" evidence="5">
    <location>
        <position position="120"/>
    </location>
    <ligand>
        <name>ATP</name>
        <dbReference type="ChEBI" id="CHEBI:30616"/>
    </ligand>
</feature>
<dbReference type="CDD" id="cd05117">
    <property type="entry name" value="STKc_CAMK"/>
    <property type="match status" value="1"/>
</dbReference>
<dbReference type="InterPro" id="IPR008271">
    <property type="entry name" value="Ser/Thr_kinase_AS"/>
</dbReference>
<dbReference type="PROSITE" id="PS00107">
    <property type="entry name" value="PROTEIN_KINASE_ATP"/>
    <property type="match status" value="1"/>
</dbReference>
<dbReference type="Gene3D" id="1.10.510.10">
    <property type="entry name" value="Transferase(Phosphotransferase) domain 1"/>
    <property type="match status" value="1"/>
</dbReference>
<gene>
    <name evidence="8" type="ORF">POBO1169_LOCUS7688</name>
</gene>
<keyword evidence="3" id="KW-0418">Kinase</keyword>
<feature type="domain" description="Protein kinase" evidence="7">
    <location>
        <begin position="91"/>
        <end position="360"/>
    </location>
</feature>
<feature type="region of interest" description="Disordered" evidence="6">
    <location>
        <begin position="390"/>
        <end position="411"/>
    </location>
</feature>
<feature type="region of interest" description="Disordered" evidence="6">
    <location>
        <begin position="445"/>
        <end position="522"/>
    </location>
</feature>
<dbReference type="Pfam" id="PF00069">
    <property type="entry name" value="Pkinase"/>
    <property type="match status" value="1"/>
</dbReference>
<evidence type="ECO:0000313" key="8">
    <source>
        <dbReference type="EMBL" id="CAD8664078.1"/>
    </source>
</evidence>
<dbReference type="PROSITE" id="PS00108">
    <property type="entry name" value="PROTEIN_KINASE_ST"/>
    <property type="match status" value="1"/>
</dbReference>
<proteinExistence type="predicted"/>
<dbReference type="SUPFAM" id="SSF56112">
    <property type="entry name" value="Protein kinase-like (PK-like)"/>
    <property type="match status" value="1"/>
</dbReference>
<evidence type="ECO:0000256" key="2">
    <source>
        <dbReference type="ARBA" id="ARBA00022741"/>
    </source>
</evidence>
<dbReference type="GO" id="GO:0004672">
    <property type="term" value="F:protein kinase activity"/>
    <property type="evidence" value="ECO:0007669"/>
    <property type="project" value="InterPro"/>
</dbReference>
<reference evidence="8" key="1">
    <citation type="submission" date="2021-01" db="EMBL/GenBank/DDBJ databases">
        <authorList>
            <person name="Corre E."/>
            <person name="Pelletier E."/>
            <person name="Niang G."/>
            <person name="Scheremetjew M."/>
            <person name="Finn R."/>
            <person name="Kale V."/>
            <person name="Holt S."/>
            <person name="Cochrane G."/>
            <person name="Meng A."/>
            <person name="Brown T."/>
            <person name="Cohen L."/>
        </authorList>
    </citation>
    <scope>NUCLEOTIDE SEQUENCE</scope>
    <source>
        <strain evidence="8">CCMP722</strain>
    </source>
</reference>
<evidence type="ECO:0000259" key="7">
    <source>
        <dbReference type="PROSITE" id="PS50011"/>
    </source>
</evidence>
<dbReference type="InterPro" id="IPR000719">
    <property type="entry name" value="Prot_kinase_dom"/>
</dbReference>
<evidence type="ECO:0000256" key="1">
    <source>
        <dbReference type="ARBA" id="ARBA00022679"/>
    </source>
</evidence>
<dbReference type="EMBL" id="HBFA01014882">
    <property type="protein sequence ID" value="CAD8664078.1"/>
    <property type="molecule type" value="Transcribed_RNA"/>
</dbReference>
<organism evidence="8">
    <name type="scientific">Pyramimonas obovata</name>
    <dbReference type="NCBI Taxonomy" id="1411642"/>
    <lineage>
        <taxon>Eukaryota</taxon>
        <taxon>Viridiplantae</taxon>
        <taxon>Chlorophyta</taxon>
        <taxon>Pyramimonadophyceae</taxon>
        <taxon>Pyramimonadales</taxon>
        <taxon>Pyramimonadaceae</taxon>
        <taxon>Pyramimonas</taxon>
        <taxon>Pyramimonas incertae sedis</taxon>
    </lineage>
</organism>
<keyword evidence="2 5" id="KW-0547">Nucleotide-binding</keyword>
<dbReference type="AlphaFoldDB" id="A0A7S0R044"/>
<evidence type="ECO:0000256" key="5">
    <source>
        <dbReference type="PROSITE-ProRule" id="PRU10141"/>
    </source>
</evidence>
<evidence type="ECO:0000256" key="3">
    <source>
        <dbReference type="ARBA" id="ARBA00022777"/>
    </source>
</evidence>